<dbReference type="OrthoDB" id="1456570at2"/>
<dbReference type="Proteomes" id="UP000198995">
    <property type="component" value="Unassembled WGS sequence"/>
</dbReference>
<accession>A0A1G6X9A0</accession>
<dbReference type="RefSeq" id="WP_091791866.1">
    <property type="nucleotide sequence ID" value="NZ_FNAF01000006.1"/>
</dbReference>
<name>A0A1G6X9A0_PEPNI</name>
<reference evidence="1 2" key="1">
    <citation type="submission" date="2016-10" db="EMBL/GenBank/DDBJ databases">
        <authorList>
            <person name="de Groot N.N."/>
        </authorList>
    </citation>
    <scope>NUCLEOTIDE SEQUENCE [LARGE SCALE GENOMIC DNA]</scope>
    <source>
        <strain evidence="1 2">DSM 20475</strain>
    </source>
</reference>
<evidence type="ECO:0000313" key="2">
    <source>
        <dbReference type="Proteomes" id="UP000198995"/>
    </source>
</evidence>
<dbReference type="AlphaFoldDB" id="A0A1G6X9A0"/>
<gene>
    <name evidence="1" type="ORF">SAMN04489866_10686</name>
</gene>
<protein>
    <submittedName>
        <fullName evidence="1">Uncharacterized protein</fullName>
    </submittedName>
</protein>
<organism evidence="1 2">
    <name type="scientific">Peptococcus niger</name>
    <dbReference type="NCBI Taxonomy" id="2741"/>
    <lineage>
        <taxon>Bacteria</taxon>
        <taxon>Bacillati</taxon>
        <taxon>Bacillota</taxon>
        <taxon>Clostridia</taxon>
        <taxon>Eubacteriales</taxon>
        <taxon>Peptococcaceae</taxon>
        <taxon>Peptococcus</taxon>
    </lineage>
</organism>
<dbReference type="EMBL" id="FNAF01000006">
    <property type="protein sequence ID" value="SDD74668.1"/>
    <property type="molecule type" value="Genomic_DNA"/>
</dbReference>
<sequence length="61" mass="7009">MKIKQYDKVLLKDGRTAQIIEIFNVEGKIFYLGDIDIPLSDGNIEWETDDIPAEDIVKIID</sequence>
<evidence type="ECO:0000313" key="1">
    <source>
        <dbReference type="EMBL" id="SDD74668.1"/>
    </source>
</evidence>
<keyword evidence="2" id="KW-1185">Reference proteome</keyword>
<proteinExistence type="predicted"/>